<dbReference type="AlphaFoldDB" id="A0A0L0DV68"/>
<dbReference type="PANTHER" id="PTHR43084:SF1">
    <property type="entry name" value="PERSULFIDE DIOXYGENASE ETHE1, MITOCHONDRIAL"/>
    <property type="match status" value="1"/>
</dbReference>
<dbReference type="InterPro" id="IPR029021">
    <property type="entry name" value="Prot-tyrosine_phosphatase-like"/>
</dbReference>
<sequence length="443" mass="47745">MSATNENKATVIVFHEPDSHTAQYLVIDETTSACAVIDSVLEYNAVSGVTSTTEVDKIIAVINERELRCEWVLDTHAHADHISASRYVQSKVGGTTGIGEHIKTVQSIFKTVFNWGDLIPDGRDFDKLFKEGETFAIGSLEVNVLSTPGHTPACVSYYLPGDAVFVGDTIFMPDMGTARCDFPGGSSEVLWNSVQKLFALPDETRLFTCHDYAPGDRSDYVFESTIGAQKASNKHVALGTDEEQFVNWRAERDATLSLPRLFVPSIQLNVRAGKLPEAEVNGVRYLKMPINLFGSIDEFVARQGKFRIIDNDVLVGPWLSTDDLTYLADKGLVASIVDVAAANEDGHLENEGEAVAAAGLSFAAAPIPPSGPTVADLTAAVAAFDAAPKPVLVHCRSGARAAAVVAAARARAAPDTVDTLMSEYMVVKDVHKQLVRDYLAAQV</sequence>
<dbReference type="GO" id="GO:0006749">
    <property type="term" value="P:glutathione metabolic process"/>
    <property type="evidence" value="ECO:0007669"/>
    <property type="project" value="InterPro"/>
</dbReference>
<dbReference type="InterPro" id="IPR005939">
    <property type="entry name" value="BLH_phosphatase-like"/>
</dbReference>
<evidence type="ECO:0000313" key="3">
    <source>
        <dbReference type="EMBL" id="KNC55433.1"/>
    </source>
</evidence>
<dbReference type="OrthoDB" id="449487at2759"/>
<dbReference type="GO" id="GO:0070813">
    <property type="term" value="P:hydrogen sulfide metabolic process"/>
    <property type="evidence" value="ECO:0007669"/>
    <property type="project" value="TreeGrafter"/>
</dbReference>
<name>A0A0L0DV68_THETB</name>
<organism evidence="3 4">
    <name type="scientific">Thecamonas trahens ATCC 50062</name>
    <dbReference type="NCBI Taxonomy" id="461836"/>
    <lineage>
        <taxon>Eukaryota</taxon>
        <taxon>Apusozoa</taxon>
        <taxon>Apusomonadida</taxon>
        <taxon>Apusomonadidae</taxon>
        <taxon>Thecamonas</taxon>
    </lineage>
</organism>
<keyword evidence="1" id="KW-0479">Metal-binding</keyword>
<dbReference type="CDD" id="cd07724">
    <property type="entry name" value="POD-like_MBL-fold"/>
    <property type="match status" value="1"/>
</dbReference>
<gene>
    <name evidence="3" type="ORF">AMSG_11095</name>
</gene>
<dbReference type="SUPFAM" id="SSF56281">
    <property type="entry name" value="Metallo-hydrolase/oxidoreductase"/>
    <property type="match status" value="1"/>
</dbReference>
<dbReference type="Gene3D" id="3.60.15.10">
    <property type="entry name" value="Ribonuclease Z/Hydroxyacylglutathione hydrolase-like"/>
    <property type="match status" value="1"/>
</dbReference>
<dbReference type="InterPro" id="IPR051682">
    <property type="entry name" value="Mito_Persulfide_Diox"/>
</dbReference>
<dbReference type="STRING" id="461836.A0A0L0DV68"/>
<dbReference type="OMA" id="GHTPDHG"/>
<dbReference type="eggNOG" id="KOG0814">
    <property type="taxonomic scope" value="Eukaryota"/>
</dbReference>
<accession>A0A0L0DV68</accession>
<dbReference type="Pfam" id="PF00753">
    <property type="entry name" value="Lactamase_B"/>
    <property type="match status" value="1"/>
</dbReference>
<dbReference type="GO" id="GO:0050313">
    <property type="term" value="F:sulfur dioxygenase activity"/>
    <property type="evidence" value="ECO:0007669"/>
    <property type="project" value="InterPro"/>
</dbReference>
<dbReference type="InterPro" id="IPR001279">
    <property type="entry name" value="Metallo-B-lactamas"/>
</dbReference>
<dbReference type="Gene3D" id="3.90.190.10">
    <property type="entry name" value="Protein tyrosine phosphatase superfamily"/>
    <property type="match status" value="1"/>
</dbReference>
<dbReference type="GeneID" id="25569158"/>
<evidence type="ECO:0000259" key="2">
    <source>
        <dbReference type="SMART" id="SM00849"/>
    </source>
</evidence>
<feature type="domain" description="Metallo-beta-lactamase" evidence="2">
    <location>
        <begin position="20"/>
        <end position="210"/>
    </location>
</feature>
<dbReference type="RefSeq" id="XP_013752970.1">
    <property type="nucleotide sequence ID" value="XM_013897516.1"/>
</dbReference>
<dbReference type="Proteomes" id="UP000054408">
    <property type="component" value="Unassembled WGS sequence"/>
</dbReference>
<dbReference type="Pfam" id="PF04273">
    <property type="entry name" value="BLH_phosphatase"/>
    <property type="match status" value="1"/>
</dbReference>
<protein>
    <submittedName>
        <fullName evidence="3">Beta-lactamase domain-containing protein</fullName>
    </submittedName>
</protein>
<dbReference type="PANTHER" id="PTHR43084">
    <property type="entry name" value="PERSULFIDE DIOXYGENASE ETHE1"/>
    <property type="match status" value="1"/>
</dbReference>
<proteinExistence type="predicted"/>
<dbReference type="GO" id="GO:0046872">
    <property type="term" value="F:metal ion binding"/>
    <property type="evidence" value="ECO:0007669"/>
    <property type="project" value="UniProtKB-KW"/>
</dbReference>
<evidence type="ECO:0000313" key="4">
    <source>
        <dbReference type="Proteomes" id="UP000054408"/>
    </source>
</evidence>
<keyword evidence="4" id="KW-1185">Reference proteome</keyword>
<dbReference type="InterPro" id="IPR044528">
    <property type="entry name" value="POD-like_MBL-fold"/>
</dbReference>
<reference evidence="3 4" key="1">
    <citation type="submission" date="2010-05" db="EMBL/GenBank/DDBJ databases">
        <title>The Genome Sequence of Thecamonas trahens ATCC 50062.</title>
        <authorList>
            <consortium name="The Broad Institute Genome Sequencing Platform"/>
            <person name="Russ C."/>
            <person name="Cuomo C."/>
            <person name="Shea T."/>
            <person name="Young S.K."/>
            <person name="Zeng Q."/>
            <person name="Koehrsen M."/>
            <person name="Haas B."/>
            <person name="Borodovsky M."/>
            <person name="Guigo R."/>
            <person name="Alvarado L."/>
            <person name="Berlin A."/>
            <person name="Bochicchio J."/>
            <person name="Borenstein D."/>
            <person name="Chapman S."/>
            <person name="Chen Z."/>
            <person name="Freedman E."/>
            <person name="Gellesch M."/>
            <person name="Goldberg J."/>
            <person name="Griggs A."/>
            <person name="Gujja S."/>
            <person name="Heilman E."/>
            <person name="Heiman D."/>
            <person name="Hepburn T."/>
            <person name="Howarth C."/>
            <person name="Jen D."/>
            <person name="Larson L."/>
            <person name="Mehta T."/>
            <person name="Park D."/>
            <person name="Pearson M."/>
            <person name="Roberts A."/>
            <person name="Saif S."/>
            <person name="Shenoy N."/>
            <person name="Sisk P."/>
            <person name="Stolte C."/>
            <person name="Sykes S."/>
            <person name="Thomson T."/>
            <person name="Walk T."/>
            <person name="White J."/>
            <person name="Yandava C."/>
            <person name="Burger G."/>
            <person name="Gray M.W."/>
            <person name="Holland P.W.H."/>
            <person name="King N."/>
            <person name="Lang F.B.F."/>
            <person name="Roger A.J."/>
            <person name="Ruiz-Trillo I."/>
            <person name="Lander E."/>
            <person name="Nusbaum C."/>
        </authorList>
    </citation>
    <scope>NUCLEOTIDE SEQUENCE [LARGE SCALE GENOMIC DNA]</scope>
    <source>
        <strain evidence="3 4">ATCC 50062</strain>
    </source>
</reference>
<dbReference type="SMART" id="SM00849">
    <property type="entry name" value="Lactamase_B"/>
    <property type="match status" value="1"/>
</dbReference>
<dbReference type="InterPro" id="IPR036866">
    <property type="entry name" value="RibonucZ/Hydroxyglut_hydro"/>
</dbReference>
<dbReference type="SUPFAM" id="SSF52799">
    <property type="entry name" value="(Phosphotyrosine protein) phosphatases II"/>
    <property type="match status" value="1"/>
</dbReference>
<evidence type="ECO:0000256" key="1">
    <source>
        <dbReference type="ARBA" id="ARBA00022723"/>
    </source>
</evidence>
<dbReference type="GO" id="GO:0016787">
    <property type="term" value="F:hydrolase activity"/>
    <property type="evidence" value="ECO:0007669"/>
    <property type="project" value="InterPro"/>
</dbReference>
<dbReference type="EMBL" id="GL349501">
    <property type="protein sequence ID" value="KNC55433.1"/>
    <property type="molecule type" value="Genomic_DNA"/>
</dbReference>